<evidence type="ECO:0000256" key="1">
    <source>
        <dbReference type="ARBA" id="ARBA00022679"/>
    </source>
</evidence>
<dbReference type="GO" id="GO:0016020">
    <property type="term" value="C:membrane"/>
    <property type="evidence" value="ECO:0007669"/>
    <property type="project" value="TreeGrafter"/>
</dbReference>
<gene>
    <name evidence="4" type="ORF">GSBLH_T00001157001</name>
</gene>
<proteinExistence type="predicted"/>
<dbReference type="GO" id="GO:0046854">
    <property type="term" value="P:phosphatidylinositol phosphate biosynthetic process"/>
    <property type="evidence" value="ECO:0007669"/>
    <property type="project" value="InterPro"/>
</dbReference>
<dbReference type="InterPro" id="IPR000403">
    <property type="entry name" value="PI3/4_kinase_cat_dom"/>
</dbReference>
<dbReference type="PANTHER" id="PTHR10048:SF22">
    <property type="entry name" value="PHOSPHATIDYLINOSITOL 4-KINASE BETA"/>
    <property type="match status" value="1"/>
</dbReference>
<sequence>MCVLEDTFPFEKYRVIVKTRDTMRQEEMAAHLIAEIDSILKADKIPSILQCYEVLAFSDHDGMIDYLDGFLSLHEIKKTINELGFDSLGGYFAEVFRERPDSFRKFRTNFIRSLAAYSIVCYVLQVKDRNDGNILMDKHGILVHIDFGFILSNYPGNIRFETAPFKLTNDMVF</sequence>
<dbReference type="PROSITE" id="PS00916">
    <property type="entry name" value="PI3_4_KINASE_2"/>
    <property type="match status" value="1"/>
</dbReference>
<dbReference type="OrthoDB" id="10264149at2759"/>
<name>D8LXB7_BLAHO</name>
<dbReference type="PROSITE" id="PS50290">
    <property type="entry name" value="PI3_4_KINASE_3"/>
    <property type="match status" value="1"/>
</dbReference>
<feature type="domain" description="PI3K/PI4K catalytic" evidence="3">
    <location>
        <begin position="1"/>
        <end position="173"/>
    </location>
</feature>
<dbReference type="InterPro" id="IPR018936">
    <property type="entry name" value="PI3/4_kinase_CS"/>
</dbReference>
<dbReference type="InterPro" id="IPR036940">
    <property type="entry name" value="PI3/4_kinase_cat_sf"/>
</dbReference>
<dbReference type="InterPro" id="IPR015433">
    <property type="entry name" value="PI3/4_kinase"/>
</dbReference>
<dbReference type="InterPro" id="IPR011009">
    <property type="entry name" value="Kinase-like_dom_sf"/>
</dbReference>
<keyword evidence="1" id="KW-0808">Transferase</keyword>
<reference evidence="4" key="1">
    <citation type="submission" date="2010-02" db="EMBL/GenBank/DDBJ databases">
        <title>Sequencing and annotation of the Blastocystis hominis genome.</title>
        <authorList>
            <person name="Wincker P."/>
        </authorList>
    </citation>
    <scope>NUCLEOTIDE SEQUENCE</scope>
    <source>
        <strain evidence="4">Singapore isolate B</strain>
    </source>
</reference>
<keyword evidence="5" id="KW-1185">Reference proteome</keyword>
<dbReference type="InParanoid" id="D8LXB7"/>
<dbReference type="Gene3D" id="3.30.1010.10">
    <property type="entry name" value="Phosphatidylinositol 3-kinase Catalytic Subunit, Chain A, domain 4"/>
    <property type="match status" value="1"/>
</dbReference>
<dbReference type="AlphaFoldDB" id="D8LXB7"/>
<dbReference type="SUPFAM" id="SSF56112">
    <property type="entry name" value="Protein kinase-like (PK-like)"/>
    <property type="match status" value="1"/>
</dbReference>
<organism evidence="4">
    <name type="scientific">Blastocystis hominis</name>
    <dbReference type="NCBI Taxonomy" id="12968"/>
    <lineage>
        <taxon>Eukaryota</taxon>
        <taxon>Sar</taxon>
        <taxon>Stramenopiles</taxon>
        <taxon>Bigyra</taxon>
        <taxon>Opalozoa</taxon>
        <taxon>Opalinata</taxon>
        <taxon>Blastocystidae</taxon>
        <taxon>Blastocystis</taxon>
    </lineage>
</organism>
<evidence type="ECO:0000259" key="3">
    <source>
        <dbReference type="PROSITE" id="PS50290"/>
    </source>
</evidence>
<protein>
    <recommendedName>
        <fullName evidence="3">PI3K/PI4K catalytic domain-containing protein</fullName>
    </recommendedName>
</protein>
<dbReference type="Pfam" id="PF00454">
    <property type="entry name" value="PI3_PI4_kinase"/>
    <property type="match status" value="1"/>
</dbReference>
<dbReference type="RefSeq" id="XP_012894960.1">
    <property type="nucleotide sequence ID" value="XM_013039506.1"/>
</dbReference>
<evidence type="ECO:0000313" key="4">
    <source>
        <dbReference type="EMBL" id="CBK20912.2"/>
    </source>
</evidence>
<dbReference type="GO" id="GO:0005737">
    <property type="term" value="C:cytoplasm"/>
    <property type="evidence" value="ECO:0007669"/>
    <property type="project" value="TreeGrafter"/>
</dbReference>
<dbReference type="GO" id="GO:0048015">
    <property type="term" value="P:phosphatidylinositol-mediated signaling"/>
    <property type="evidence" value="ECO:0007669"/>
    <property type="project" value="TreeGrafter"/>
</dbReference>
<dbReference type="EMBL" id="FN668639">
    <property type="protein sequence ID" value="CBK20912.2"/>
    <property type="molecule type" value="Genomic_DNA"/>
</dbReference>
<keyword evidence="2" id="KW-0418">Kinase</keyword>
<dbReference type="PANTHER" id="PTHR10048">
    <property type="entry name" value="PHOSPHATIDYLINOSITOL KINASE"/>
    <property type="match status" value="1"/>
</dbReference>
<dbReference type="GeneID" id="24918434"/>
<dbReference type="Proteomes" id="UP000008312">
    <property type="component" value="Unassembled WGS sequence"/>
</dbReference>
<dbReference type="GO" id="GO:0004430">
    <property type="term" value="F:1-phosphatidylinositol 4-kinase activity"/>
    <property type="evidence" value="ECO:0007669"/>
    <property type="project" value="TreeGrafter"/>
</dbReference>
<evidence type="ECO:0000256" key="2">
    <source>
        <dbReference type="ARBA" id="ARBA00022777"/>
    </source>
</evidence>
<dbReference type="SMART" id="SM00146">
    <property type="entry name" value="PI3Kc"/>
    <property type="match status" value="1"/>
</dbReference>
<evidence type="ECO:0000313" key="5">
    <source>
        <dbReference type="Proteomes" id="UP000008312"/>
    </source>
</evidence>
<accession>D8LXB7</accession>
<dbReference type="Gene3D" id="1.10.1070.11">
    <property type="entry name" value="Phosphatidylinositol 3-/4-kinase, catalytic domain"/>
    <property type="match status" value="1"/>
</dbReference>